<dbReference type="SMART" id="SM00386">
    <property type="entry name" value="HAT"/>
    <property type="match status" value="5"/>
</dbReference>
<dbReference type="SMART" id="SM00028">
    <property type="entry name" value="TPR"/>
    <property type="match status" value="8"/>
</dbReference>
<protein>
    <submittedName>
        <fullName evidence="6">Uncharacterized protein</fullName>
    </submittedName>
</protein>
<dbReference type="Gene3D" id="1.25.40.10">
    <property type="entry name" value="Tetratricopeptide repeat domain"/>
    <property type="match status" value="3"/>
</dbReference>
<dbReference type="Pfam" id="PF13181">
    <property type="entry name" value="TPR_8"/>
    <property type="match status" value="1"/>
</dbReference>
<dbReference type="InterPro" id="IPR019734">
    <property type="entry name" value="TPR_rpt"/>
</dbReference>
<dbReference type="Pfam" id="PF13428">
    <property type="entry name" value="TPR_14"/>
    <property type="match status" value="1"/>
</dbReference>
<organism evidence="6 7">
    <name type="scientific">Triparma laevis f. inornata</name>
    <dbReference type="NCBI Taxonomy" id="1714386"/>
    <lineage>
        <taxon>Eukaryota</taxon>
        <taxon>Sar</taxon>
        <taxon>Stramenopiles</taxon>
        <taxon>Ochrophyta</taxon>
        <taxon>Bolidophyceae</taxon>
        <taxon>Parmales</taxon>
        <taxon>Triparmaceae</taxon>
        <taxon>Triparma</taxon>
    </lineage>
</organism>
<evidence type="ECO:0000256" key="1">
    <source>
        <dbReference type="ARBA" id="ARBA00022737"/>
    </source>
</evidence>
<dbReference type="PANTHER" id="PTHR44917">
    <property type="entry name" value="PROTEIN HIGH CHLOROPHYLL FLUORESCENT 107"/>
    <property type="match status" value="1"/>
</dbReference>
<dbReference type="GO" id="GO:0006397">
    <property type="term" value="P:mRNA processing"/>
    <property type="evidence" value="ECO:0007669"/>
    <property type="project" value="InterPro"/>
</dbReference>
<feature type="chain" id="PRO_5040876575" evidence="5">
    <location>
        <begin position="29"/>
        <end position="986"/>
    </location>
</feature>
<dbReference type="InterPro" id="IPR011990">
    <property type="entry name" value="TPR-like_helical_dom_sf"/>
</dbReference>
<keyword evidence="1" id="KW-0677">Repeat</keyword>
<comment type="caution">
    <text evidence="6">The sequence shown here is derived from an EMBL/GenBank/DDBJ whole genome shotgun (WGS) entry which is preliminary data.</text>
</comment>
<dbReference type="GO" id="GO:0003729">
    <property type="term" value="F:mRNA binding"/>
    <property type="evidence" value="ECO:0007669"/>
    <property type="project" value="InterPro"/>
</dbReference>
<evidence type="ECO:0000256" key="5">
    <source>
        <dbReference type="SAM" id="SignalP"/>
    </source>
</evidence>
<sequence>MSCGTHSHPHYSFVLLLLPAPLPLYSTSTPPSNLDNNTNTNAKPKAISSRVRHKLKYLNKLAASFLQQADPSYNAPHKSLSILSDCLKLRPDDVVTWLNILDILKDTASNNYVGVIDYEPERIVEEMLSQFASQFASPQTLSPAIPKLDNSYLTAMHIQSLKSCPTSSHLLHSYFHHLTTSSHPPPPQKIHSFKSHIDKTLLKTNPYILKSYYDYLLLHNPDNNTNVDNEIKVFEMIKSYLNSAPVPSTAVLQDIVGLKSIEVEDKVEVVESCIEKLSANVDADNSVAVNPTTNSKSSSTKSSKTKQNDKDSNKNLTECYLILSKVYTSSSQTSLARATLEKGVTLSSSSSWCSIELKKLNKQTWQIDDLKKVCTDMDKNTHQSATLFRTWAKMEGDKKTPESNLRALEILYQAKINWPEDGRVHLEEGRIYEKMGDTLKAKICYRESLKFEKNGEAFIKLAKFARGRKKTVAWYETAVRFDREDGRVWNSYGSYLGELGLFEEAREVFEQGEKAKYDRESVYHGRGRMELRAGEWEVAKEYFREGLKIEGGTRRVRDFLSHSLGMVLLNEHEIEEARRVFYDGLGEEGVEGERANSRLLLGAALCEVRQGKDSKARALFEKSVTRDPKHSHAWQAWGVLESKAGNYREARELFEVGIKNCKTHPALWQALARMENKCGNVKEARKLYKVGCGLCKKSVSLIVDAAGLEMREGNFKKGRKLLEKALALDGKDGRVWCGLVRASMQEGSCEVTEPPPYADIVAGVDCADAASIKLMEKGLAAVGEEDNIQLLTKDKKETGAKAEYAGKIRAKLAKEARGNNNDDTQTSPQTPTNQSLSDPSSDNTFPEVKYGGLRGRVELLKLSGEIYSRVGRWDRARASFERALELDPNCAQLYHSYAQLEAILFNLEGLNRLNKRAEEIFSKTEEGRNSLGGRGKADMSEVLFTDMPLPSQVQRIREQFGDDVQFDDIVLEGSGTMELLELPPDE</sequence>
<gene>
    <name evidence="6" type="ORF">TL16_g03236</name>
</gene>
<evidence type="ECO:0000256" key="2">
    <source>
        <dbReference type="ARBA" id="ARBA00022803"/>
    </source>
</evidence>
<dbReference type="PROSITE" id="PS50005">
    <property type="entry name" value="TPR"/>
    <property type="match status" value="1"/>
</dbReference>
<feature type="repeat" description="TPR" evidence="3">
    <location>
        <begin position="857"/>
        <end position="890"/>
    </location>
</feature>
<dbReference type="Proteomes" id="UP001162640">
    <property type="component" value="Unassembled WGS sequence"/>
</dbReference>
<feature type="region of interest" description="Disordered" evidence="4">
    <location>
        <begin position="286"/>
        <end position="312"/>
    </location>
</feature>
<dbReference type="EMBL" id="BLQM01000084">
    <property type="protein sequence ID" value="GMH61348.1"/>
    <property type="molecule type" value="Genomic_DNA"/>
</dbReference>
<evidence type="ECO:0000313" key="6">
    <source>
        <dbReference type="EMBL" id="GMH61348.1"/>
    </source>
</evidence>
<proteinExistence type="predicted"/>
<dbReference type="PROSITE" id="PS50293">
    <property type="entry name" value="TPR_REGION"/>
    <property type="match status" value="1"/>
</dbReference>
<evidence type="ECO:0000313" key="7">
    <source>
        <dbReference type="Proteomes" id="UP001162640"/>
    </source>
</evidence>
<keyword evidence="5" id="KW-0732">Signal</keyword>
<feature type="region of interest" description="Disordered" evidence="4">
    <location>
        <begin position="814"/>
        <end position="848"/>
    </location>
</feature>
<evidence type="ECO:0000256" key="4">
    <source>
        <dbReference type="SAM" id="MobiDB-lite"/>
    </source>
</evidence>
<reference evidence="7" key="1">
    <citation type="journal article" date="2023" name="Commun. Biol.">
        <title>Genome analysis of Parmales, the sister group of diatoms, reveals the evolutionary specialization of diatoms from phago-mixotrophs to photoautotrophs.</title>
        <authorList>
            <person name="Ban H."/>
            <person name="Sato S."/>
            <person name="Yoshikawa S."/>
            <person name="Yamada K."/>
            <person name="Nakamura Y."/>
            <person name="Ichinomiya M."/>
            <person name="Sato N."/>
            <person name="Blanc-Mathieu R."/>
            <person name="Endo H."/>
            <person name="Kuwata A."/>
            <person name="Ogata H."/>
        </authorList>
    </citation>
    <scope>NUCLEOTIDE SEQUENCE [LARGE SCALE GENOMIC DNA]</scope>
</reference>
<dbReference type="InterPro" id="IPR044624">
    <property type="entry name" value="Mbb1-like"/>
</dbReference>
<dbReference type="AlphaFoldDB" id="A0A9W7E3W5"/>
<feature type="signal peptide" evidence="5">
    <location>
        <begin position="1"/>
        <end position="28"/>
    </location>
</feature>
<keyword evidence="2 3" id="KW-0802">TPR repeat</keyword>
<feature type="compositionally biased region" description="Low complexity" evidence="4">
    <location>
        <begin position="821"/>
        <end position="835"/>
    </location>
</feature>
<feature type="compositionally biased region" description="Low complexity" evidence="4">
    <location>
        <begin position="292"/>
        <end position="302"/>
    </location>
</feature>
<evidence type="ECO:0000256" key="3">
    <source>
        <dbReference type="PROSITE-ProRule" id="PRU00339"/>
    </source>
</evidence>
<dbReference type="Pfam" id="PF07719">
    <property type="entry name" value="TPR_2"/>
    <property type="match status" value="1"/>
</dbReference>
<name>A0A9W7E3W5_9STRA</name>
<dbReference type="InterPro" id="IPR003107">
    <property type="entry name" value="HAT"/>
</dbReference>
<dbReference type="SUPFAM" id="SSF48452">
    <property type="entry name" value="TPR-like"/>
    <property type="match status" value="4"/>
</dbReference>
<dbReference type="InterPro" id="IPR013105">
    <property type="entry name" value="TPR_2"/>
</dbReference>
<accession>A0A9W7E3W5</accession>
<dbReference type="PANTHER" id="PTHR44917:SF1">
    <property type="entry name" value="PROTEIN HIGH CHLOROPHYLL FLUORESCENT 107"/>
    <property type="match status" value="1"/>
</dbReference>